<dbReference type="EMBL" id="BARU01001907">
    <property type="protein sequence ID" value="GAH22038.1"/>
    <property type="molecule type" value="Genomic_DNA"/>
</dbReference>
<accession>X1FMQ7</accession>
<protein>
    <submittedName>
        <fullName evidence="1">Uncharacterized protein</fullName>
    </submittedName>
</protein>
<gene>
    <name evidence="1" type="ORF">S03H2_04730</name>
</gene>
<dbReference type="AlphaFoldDB" id="X1FMQ7"/>
<name>X1FMQ7_9ZZZZ</name>
<feature type="non-terminal residue" evidence="1">
    <location>
        <position position="1"/>
    </location>
</feature>
<reference evidence="1" key="1">
    <citation type="journal article" date="2014" name="Front. Microbiol.">
        <title>High frequency of phylogenetically diverse reductive dehalogenase-homologous genes in deep subseafloor sedimentary metagenomes.</title>
        <authorList>
            <person name="Kawai M."/>
            <person name="Futagami T."/>
            <person name="Toyoda A."/>
            <person name="Takaki Y."/>
            <person name="Nishi S."/>
            <person name="Hori S."/>
            <person name="Arai W."/>
            <person name="Tsubouchi T."/>
            <person name="Morono Y."/>
            <person name="Uchiyama I."/>
            <person name="Ito T."/>
            <person name="Fujiyama A."/>
            <person name="Inagaki F."/>
            <person name="Takami H."/>
        </authorList>
    </citation>
    <scope>NUCLEOTIDE SEQUENCE</scope>
    <source>
        <strain evidence="1">Expedition CK06-06</strain>
    </source>
</reference>
<organism evidence="1">
    <name type="scientific">marine sediment metagenome</name>
    <dbReference type="NCBI Taxonomy" id="412755"/>
    <lineage>
        <taxon>unclassified sequences</taxon>
        <taxon>metagenomes</taxon>
        <taxon>ecological metagenomes</taxon>
    </lineage>
</organism>
<comment type="caution">
    <text evidence="1">The sequence shown here is derived from an EMBL/GenBank/DDBJ whole genome shotgun (WGS) entry which is preliminary data.</text>
</comment>
<sequence length="433" mass="49250">KFSSDEAYRNKKKPHLYPNGDLLILVDKSIYNAVSASINQYVLDVGRDGYWATIHVFYSGTPADVRSYIKKRKPVGVLLVGSIPAPWFELDNDFHGVHSEFPCDLYYMDINGNWSDPDNDDKFSDHTGNVDPEIWVGRIWTPTSNGNDTTLINDYFKRNHKFRLGMLGHARSALSYPDDDWQHFDDCALDHQFPASVITKYTSPTVTDADLYKSEVNSLRSWVQLCAHSSTQSHGFTVGPNKEYISTPYFRDTNPPNAHFYNLFCCGPGRFTSNNYLAGWYIFDKTGGGVNHGLTAIASTKSGSMLLFEDFYYPLGQGKVIGDAFVDWWKARGPVHEHGERCWYYGLVLLGDPTLTWWKGAVPQLKQPQKEDVFHHWPRKIQLRWDPVNISGVKYNVEVDAFGAIKAGKWAEETGQSFVNYHNITKIQLTTLS</sequence>
<feature type="non-terminal residue" evidence="1">
    <location>
        <position position="433"/>
    </location>
</feature>
<evidence type="ECO:0000313" key="1">
    <source>
        <dbReference type="EMBL" id="GAH22038.1"/>
    </source>
</evidence>
<proteinExistence type="predicted"/>